<feature type="region of interest" description="Disordered" evidence="1">
    <location>
        <begin position="225"/>
        <end position="245"/>
    </location>
</feature>
<organism evidence="2 3">
    <name type="scientific">Lasiodiplodia hormozganensis</name>
    <dbReference type="NCBI Taxonomy" id="869390"/>
    <lineage>
        <taxon>Eukaryota</taxon>
        <taxon>Fungi</taxon>
        <taxon>Dikarya</taxon>
        <taxon>Ascomycota</taxon>
        <taxon>Pezizomycotina</taxon>
        <taxon>Dothideomycetes</taxon>
        <taxon>Dothideomycetes incertae sedis</taxon>
        <taxon>Botryosphaeriales</taxon>
        <taxon>Botryosphaeriaceae</taxon>
        <taxon>Lasiodiplodia</taxon>
    </lineage>
</organism>
<evidence type="ECO:0000313" key="3">
    <source>
        <dbReference type="Proteomes" id="UP001175001"/>
    </source>
</evidence>
<feature type="region of interest" description="Disordered" evidence="1">
    <location>
        <begin position="99"/>
        <end position="155"/>
    </location>
</feature>
<protein>
    <submittedName>
        <fullName evidence="2">Uncharacterized protein</fullName>
    </submittedName>
</protein>
<accession>A0AA39Y8A8</accession>
<dbReference type="EMBL" id="JAUJDW010000042">
    <property type="protein sequence ID" value="KAK0647896.1"/>
    <property type="molecule type" value="Genomic_DNA"/>
</dbReference>
<sequence>MDCILNIFNFRRNTHLQHQIPRECDGLMRAPRATNPQLPQPSPLRHVELIEPAALSPPLPPPPGTHPTPSPPLLTILPLIARLPLSPVVSRPDIYHFSHSTTTSFSSSSSSPPPPPPQYTPPPAYTPTTASDPLYPGVSTAPSDPPPGYATTTTTSPTALASLRAALIQLDTAIYLHHVASTGRDDMAPTSQRVDGAAAAVAVDTTIAAIDGQEQQQQQQLHHVGRTVRSGASSSGSSISSDESSSSSSAAELIDLLPFLLEVVWTEVHALAGEGFV</sequence>
<keyword evidence="3" id="KW-1185">Reference proteome</keyword>
<name>A0AA39Y8A8_9PEZI</name>
<gene>
    <name evidence="2" type="ORF">DIS24_g7299</name>
</gene>
<comment type="caution">
    <text evidence="2">The sequence shown here is derived from an EMBL/GenBank/DDBJ whole genome shotgun (WGS) entry which is preliminary data.</text>
</comment>
<evidence type="ECO:0000313" key="2">
    <source>
        <dbReference type="EMBL" id="KAK0647896.1"/>
    </source>
</evidence>
<feature type="compositionally biased region" description="Low complexity" evidence="1">
    <location>
        <begin position="99"/>
        <end position="110"/>
    </location>
</feature>
<dbReference type="AlphaFoldDB" id="A0AA39Y8A8"/>
<feature type="compositionally biased region" description="Pro residues" evidence="1">
    <location>
        <begin position="111"/>
        <end position="125"/>
    </location>
</feature>
<dbReference type="Proteomes" id="UP001175001">
    <property type="component" value="Unassembled WGS sequence"/>
</dbReference>
<reference evidence="2" key="1">
    <citation type="submission" date="2023-06" db="EMBL/GenBank/DDBJ databases">
        <title>Multi-omics analyses reveal the molecular pathogenesis toolkit of Lasiodiplodia hormozganensis, a cross-kingdom pathogen.</title>
        <authorList>
            <person name="Felix C."/>
            <person name="Meneses R."/>
            <person name="Goncalves M.F.M."/>
            <person name="Tilleman L."/>
            <person name="Duarte A.S."/>
            <person name="Jorrin-Novo J.V."/>
            <person name="Van De Peer Y."/>
            <person name="Deforce D."/>
            <person name="Van Nieuwerburgh F."/>
            <person name="Esteves A.C."/>
            <person name="Alves A."/>
        </authorList>
    </citation>
    <scope>NUCLEOTIDE SEQUENCE</scope>
    <source>
        <strain evidence="2">CBS 339.90</strain>
    </source>
</reference>
<feature type="compositionally biased region" description="Low complexity" evidence="1">
    <location>
        <begin position="230"/>
        <end position="245"/>
    </location>
</feature>
<proteinExistence type="predicted"/>
<dbReference type="PRINTS" id="PR01217">
    <property type="entry name" value="PRICHEXTENSN"/>
</dbReference>
<evidence type="ECO:0000256" key="1">
    <source>
        <dbReference type="SAM" id="MobiDB-lite"/>
    </source>
</evidence>